<dbReference type="PANTHER" id="PTHR12778">
    <property type="entry name" value="SOLUTE CARRIER FAMILY 33 ACETYL-COA TRANSPORTER -RELATED"/>
    <property type="match status" value="1"/>
</dbReference>
<dbReference type="OrthoDB" id="6415790at2759"/>
<dbReference type="SUPFAM" id="SSF103473">
    <property type="entry name" value="MFS general substrate transporter"/>
    <property type="match status" value="1"/>
</dbReference>
<evidence type="ECO:0000313" key="8">
    <source>
        <dbReference type="Proteomes" id="UP000250140"/>
    </source>
</evidence>
<keyword evidence="8" id="KW-1185">Reference proteome</keyword>
<evidence type="ECO:0000256" key="1">
    <source>
        <dbReference type="ARBA" id="ARBA00004141"/>
    </source>
</evidence>
<dbReference type="GO" id="GO:0016020">
    <property type="term" value="C:membrane"/>
    <property type="evidence" value="ECO:0007669"/>
    <property type="project" value="UniProtKB-SubCell"/>
</dbReference>
<dbReference type="InterPro" id="IPR036259">
    <property type="entry name" value="MFS_trans_sf"/>
</dbReference>
<dbReference type="GO" id="GO:0035348">
    <property type="term" value="P:acetyl-CoA transmembrane transport"/>
    <property type="evidence" value="ECO:0007669"/>
    <property type="project" value="InterPro"/>
</dbReference>
<sequence>MGKSTRKSRSPNPNSLDRTNSIGQTNSTDSRRSLNGHANGTMNGLVEQRRKHASIDTPTSANQTAHLMSRHSFTLDDPVPTMTHDPDASSRGFMELPEQDRRNFLLLVLLYFLQGIPMGLATGSVPFLLKSHVSYTEIGVFSLASYPYSLKLLWSPIVDAIWSPKVGRRKSWILPIQTVSGFSMLWLGGRVQQMMVNAEAKDGGGVWSFTWWWFALVFLCATQDIAVDGWALTLLSHENLSYASTAQTVGLTAGQFLSYTVFLAFNSKDFSNRWFRPANAPGNEGLMTLDGYLKFWGWGYLIVTLGLAILKREEKTRNTDGIWDVYKVMGGILKLKNIQTFIIIHLIAKIGFQANDAVTNLKLLDKGFSQEDLALTVLIDFPFEISLGYYAGKWCQTYPPMQLWCWAFVGRLGAAAFAQFVVMIFPSGGVSLWYLLTVIVEHVYSTFMNTVMFVAISAFHARIADPVIGGTYMTLLATVSNLGGTFPRFFILKFVDLFTVATCSPPSVTPDAGKLKGDVVTAAFSCALEADKHRCRDGGGMCNTSIDGYYVMNVVCIIIGALTFWGFIKPAAMKLQALPLKAWRIAN</sequence>
<dbReference type="AlphaFoldDB" id="A0A8E2JUA2"/>
<feature type="compositionally biased region" description="Polar residues" evidence="5">
    <location>
        <begin position="10"/>
        <end position="28"/>
    </location>
</feature>
<feature type="compositionally biased region" description="Polar residues" evidence="5">
    <location>
        <begin position="56"/>
        <end position="66"/>
    </location>
</feature>
<feature type="transmembrane region" description="Helical" evidence="6">
    <location>
        <begin position="549"/>
        <end position="568"/>
    </location>
</feature>
<dbReference type="PANTHER" id="PTHR12778:SF9">
    <property type="entry name" value="ACETYL-COENZYME A TRANSPORTER 1"/>
    <property type="match status" value="1"/>
</dbReference>
<evidence type="ECO:0000256" key="4">
    <source>
        <dbReference type="ARBA" id="ARBA00023136"/>
    </source>
</evidence>
<protein>
    <submittedName>
        <fullName evidence="7">Acetyl-CoA transporter 1</fullName>
    </submittedName>
</protein>
<evidence type="ECO:0000256" key="6">
    <source>
        <dbReference type="SAM" id="Phobius"/>
    </source>
</evidence>
<dbReference type="InterPro" id="IPR024371">
    <property type="entry name" value="AcetylCoA_trans_1-like"/>
</dbReference>
<evidence type="ECO:0000256" key="3">
    <source>
        <dbReference type="ARBA" id="ARBA00022989"/>
    </source>
</evidence>
<evidence type="ECO:0000256" key="5">
    <source>
        <dbReference type="SAM" id="MobiDB-lite"/>
    </source>
</evidence>
<organism evidence="7 8">
    <name type="scientific">Glonium stellatum</name>
    <dbReference type="NCBI Taxonomy" id="574774"/>
    <lineage>
        <taxon>Eukaryota</taxon>
        <taxon>Fungi</taxon>
        <taxon>Dikarya</taxon>
        <taxon>Ascomycota</taxon>
        <taxon>Pezizomycotina</taxon>
        <taxon>Dothideomycetes</taxon>
        <taxon>Pleosporomycetidae</taxon>
        <taxon>Gloniales</taxon>
        <taxon>Gloniaceae</taxon>
        <taxon>Glonium</taxon>
    </lineage>
</organism>
<name>A0A8E2JUA2_9PEZI</name>
<evidence type="ECO:0000256" key="2">
    <source>
        <dbReference type="ARBA" id="ARBA00022692"/>
    </source>
</evidence>
<dbReference type="EMBL" id="KV749370">
    <property type="protein sequence ID" value="OCL09753.1"/>
    <property type="molecule type" value="Genomic_DNA"/>
</dbReference>
<feature type="transmembrane region" description="Helical" evidence="6">
    <location>
        <begin position="471"/>
        <end position="491"/>
    </location>
</feature>
<dbReference type="InterPro" id="IPR004752">
    <property type="entry name" value="AmpG_permease/AT-1"/>
</dbReference>
<keyword evidence="4 6" id="KW-0472">Membrane</keyword>
<dbReference type="Proteomes" id="UP000250140">
    <property type="component" value="Unassembled WGS sequence"/>
</dbReference>
<keyword evidence="2 6" id="KW-0812">Transmembrane</keyword>
<reference evidence="7 8" key="1">
    <citation type="journal article" date="2016" name="Nat. Commun.">
        <title>Ectomycorrhizal ecology is imprinted in the genome of the dominant symbiotic fungus Cenococcum geophilum.</title>
        <authorList>
            <consortium name="DOE Joint Genome Institute"/>
            <person name="Peter M."/>
            <person name="Kohler A."/>
            <person name="Ohm R.A."/>
            <person name="Kuo A."/>
            <person name="Krutzmann J."/>
            <person name="Morin E."/>
            <person name="Arend M."/>
            <person name="Barry K.W."/>
            <person name="Binder M."/>
            <person name="Choi C."/>
            <person name="Clum A."/>
            <person name="Copeland A."/>
            <person name="Grisel N."/>
            <person name="Haridas S."/>
            <person name="Kipfer T."/>
            <person name="LaButti K."/>
            <person name="Lindquist E."/>
            <person name="Lipzen A."/>
            <person name="Maire R."/>
            <person name="Meier B."/>
            <person name="Mihaltcheva S."/>
            <person name="Molinier V."/>
            <person name="Murat C."/>
            <person name="Poggeler S."/>
            <person name="Quandt C.A."/>
            <person name="Sperisen C."/>
            <person name="Tritt A."/>
            <person name="Tisserant E."/>
            <person name="Crous P.W."/>
            <person name="Henrissat B."/>
            <person name="Nehls U."/>
            <person name="Egli S."/>
            <person name="Spatafora J.W."/>
            <person name="Grigoriev I.V."/>
            <person name="Martin F.M."/>
        </authorList>
    </citation>
    <scope>NUCLEOTIDE SEQUENCE [LARGE SCALE GENOMIC DNA]</scope>
    <source>
        <strain evidence="7 8">CBS 207.34</strain>
    </source>
</reference>
<feature type="transmembrane region" description="Helical" evidence="6">
    <location>
        <begin position="104"/>
        <end position="127"/>
    </location>
</feature>
<feature type="region of interest" description="Disordered" evidence="5">
    <location>
        <begin position="50"/>
        <end position="69"/>
    </location>
</feature>
<dbReference type="Pfam" id="PF13000">
    <property type="entry name" value="Acatn"/>
    <property type="match status" value="2"/>
</dbReference>
<feature type="region of interest" description="Disordered" evidence="5">
    <location>
        <begin position="1"/>
        <end position="41"/>
    </location>
</feature>
<feature type="transmembrane region" description="Helical" evidence="6">
    <location>
        <begin position="211"/>
        <end position="235"/>
    </location>
</feature>
<gene>
    <name evidence="7" type="ORF">AOQ84DRAFT_316485</name>
</gene>
<feature type="transmembrane region" description="Helical" evidence="6">
    <location>
        <begin position="291"/>
        <end position="310"/>
    </location>
</feature>
<evidence type="ECO:0000313" key="7">
    <source>
        <dbReference type="EMBL" id="OCL09753.1"/>
    </source>
</evidence>
<dbReference type="GO" id="GO:0008521">
    <property type="term" value="F:acetyl-CoA transmembrane transporter activity"/>
    <property type="evidence" value="ECO:0007669"/>
    <property type="project" value="InterPro"/>
</dbReference>
<keyword evidence="3 6" id="KW-1133">Transmembrane helix</keyword>
<feature type="transmembrane region" description="Helical" evidence="6">
    <location>
        <begin position="432"/>
        <end position="459"/>
    </location>
</feature>
<feature type="transmembrane region" description="Helical" evidence="6">
    <location>
        <begin position="171"/>
        <end position="191"/>
    </location>
</feature>
<dbReference type="FunFam" id="1.20.1250.20:FF:000289">
    <property type="entry name" value="Acetyl-coenzyme A transporter 1"/>
    <property type="match status" value="1"/>
</dbReference>
<proteinExistence type="predicted"/>
<accession>A0A8E2JUA2</accession>
<comment type="subcellular location">
    <subcellularLocation>
        <location evidence="1">Membrane</location>
        <topology evidence="1">Multi-pass membrane protein</topology>
    </subcellularLocation>
</comment>
<feature type="transmembrane region" description="Helical" evidence="6">
    <location>
        <begin position="403"/>
        <end position="426"/>
    </location>
</feature>